<dbReference type="Proteomes" id="UP000235611">
    <property type="component" value="Unassembled WGS sequence"/>
</dbReference>
<dbReference type="PROSITE" id="PS51257">
    <property type="entry name" value="PROKAR_LIPOPROTEIN"/>
    <property type="match status" value="1"/>
</dbReference>
<accession>A0AAP8MWH0</accession>
<evidence type="ECO:0008006" key="3">
    <source>
        <dbReference type="Google" id="ProtNLM"/>
    </source>
</evidence>
<dbReference type="EMBL" id="MDBO01000084">
    <property type="protein sequence ID" value="PMP09497.1"/>
    <property type="molecule type" value="Genomic_DNA"/>
</dbReference>
<reference evidence="2" key="1">
    <citation type="submission" date="2016-07" db="EMBL/GenBank/DDBJ databases">
        <title>Nontailed viruses are major unrecognized killers of bacteria in the ocean.</title>
        <authorList>
            <person name="Kauffman K."/>
            <person name="Hussain F."/>
            <person name="Yang J."/>
            <person name="Arevalo P."/>
            <person name="Brown J."/>
            <person name="Cutler M."/>
            <person name="Kelly L."/>
            <person name="Polz M.F."/>
        </authorList>
    </citation>
    <scope>NUCLEOTIDE SEQUENCE [LARGE SCALE GENOMIC DNA]</scope>
    <source>
        <strain evidence="2">10N.222.49.A5</strain>
    </source>
</reference>
<organism evidence="1 2">
    <name type="scientific">Vibrio breoganii</name>
    <dbReference type="NCBI Taxonomy" id="553239"/>
    <lineage>
        <taxon>Bacteria</taxon>
        <taxon>Pseudomonadati</taxon>
        <taxon>Pseudomonadota</taxon>
        <taxon>Gammaproteobacteria</taxon>
        <taxon>Vibrionales</taxon>
        <taxon>Vibrionaceae</taxon>
        <taxon>Vibrio</taxon>
    </lineage>
</organism>
<dbReference type="RefSeq" id="WP_102321767.1">
    <property type="nucleotide sequence ID" value="NZ_MCUK01000025.1"/>
</dbReference>
<protein>
    <recommendedName>
        <fullName evidence="3">Lipoprotein</fullName>
    </recommendedName>
</protein>
<sequence length="272" mass="31459">MKKGVFVFLLILLSGCTSKETKHEQVLHQLFAENVEMSQDESWEELKSIVTNVELNGVQFWNARMFKGDCYLVLSQVVINKGQALKDYLDKAQSQSNMYCSYKQDAYTRYVINRLYYDRLLGSRFYSPMDMNEEDSNYPNLLILNFDDVSELSERKQLNEDDLMVLIFLHELGHSFAGGKNSPVGRYLIINGEEVEEYMVKKEVFADTFALAIAAQNLDEDVVKKMRSAILSLRRNGRDRYHSTFEYLEKSTSDLDIESSEEEVQTILAPLL</sequence>
<name>A0AAP8MWH0_9VIBR</name>
<evidence type="ECO:0000313" key="1">
    <source>
        <dbReference type="EMBL" id="PMP09497.1"/>
    </source>
</evidence>
<proteinExistence type="predicted"/>
<comment type="caution">
    <text evidence="1">The sequence shown here is derived from an EMBL/GenBank/DDBJ whole genome shotgun (WGS) entry which is preliminary data.</text>
</comment>
<dbReference type="AlphaFoldDB" id="A0AAP8MWH0"/>
<evidence type="ECO:0000313" key="2">
    <source>
        <dbReference type="Proteomes" id="UP000235611"/>
    </source>
</evidence>
<gene>
    <name evidence="1" type="ORF">BCS93_12350</name>
</gene>